<dbReference type="RefSeq" id="WP_055946156.1">
    <property type="nucleotide sequence ID" value="NZ_JAQDCV010000003.1"/>
</dbReference>
<dbReference type="PANTHER" id="PTHR21363">
    <property type="entry name" value="PREPHENATE DEHYDROGENASE"/>
    <property type="match status" value="1"/>
</dbReference>
<comment type="pathway">
    <text evidence="1">Amino-acid biosynthesis; L-tyrosine biosynthesis; (4-hydroxyphenyl)pyruvate from prephenate (NAD(+) route): step 1/1.</text>
</comment>
<evidence type="ECO:0000256" key="3">
    <source>
        <dbReference type="ARBA" id="ARBA00012068"/>
    </source>
</evidence>
<dbReference type="GO" id="GO:0006571">
    <property type="term" value="P:tyrosine biosynthetic process"/>
    <property type="evidence" value="ECO:0007669"/>
    <property type="project" value="UniProtKB-KW"/>
</dbReference>
<keyword evidence="13" id="KW-1185">Reference proteome</keyword>
<evidence type="ECO:0000256" key="9">
    <source>
        <dbReference type="ARBA" id="ARBA00023141"/>
    </source>
</evidence>
<dbReference type="Proteomes" id="UP000050833">
    <property type="component" value="Unassembled WGS sequence"/>
</dbReference>
<sequence>MTEQLSFNNFGFIGFGLIGGSIAHALKEIYPSSNIIAYNYYKTKTHKKLEAAKQDGIVDNISTSLSDFSDCDVIFLCAPVLTNISYLNELSPYISENCLLTDVGSVKGNIHKVVAELGLNKNFIGGHPMTGSEKTGYANSDSSYLKDAYYILTPTEEVPAEYTSWLKNFIITAGSHCEIMDYKTHDNVTAAISHCPHIISASLINTVAKLDDDGKYGRLAAGGLKDITRISSSSPEMWQNICLSNPDAIVSFLNRYIATLTNAKEAVISGDSDKLMQFFESAKKYRDKL</sequence>
<accession>A0AAW3JQE6</accession>
<evidence type="ECO:0000256" key="8">
    <source>
        <dbReference type="ARBA" id="ARBA00023027"/>
    </source>
</evidence>
<comment type="caution">
    <text evidence="12">The sequence shown here is derived from an EMBL/GenBank/DDBJ whole genome shotgun (WGS) entry which is preliminary data.</text>
</comment>
<evidence type="ECO:0000256" key="7">
    <source>
        <dbReference type="ARBA" id="ARBA00023002"/>
    </source>
</evidence>
<protein>
    <recommendedName>
        <fullName evidence="4">Prephenate dehydrogenase</fullName>
        <ecNumber evidence="3">1.3.1.12</ecNumber>
    </recommendedName>
</protein>
<evidence type="ECO:0000256" key="4">
    <source>
        <dbReference type="ARBA" id="ARBA00016891"/>
    </source>
</evidence>
<name>A0AAW3JQE6_9FIRM</name>
<feature type="domain" description="Prephenate/arogenate dehydrogenase" evidence="11">
    <location>
        <begin position="8"/>
        <end position="289"/>
    </location>
</feature>
<dbReference type="GO" id="GO:0070403">
    <property type="term" value="F:NAD+ binding"/>
    <property type="evidence" value="ECO:0007669"/>
    <property type="project" value="InterPro"/>
</dbReference>
<dbReference type="InterPro" id="IPR036291">
    <property type="entry name" value="NAD(P)-bd_dom_sf"/>
</dbReference>
<dbReference type="InterPro" id="IPR050812">
    <property type="entry name" value="Preph/Arog_dehydrog"/>
</dbReference>
<dbReference type="PROSITE" id="PS51176">
    <property type="entry name" value="PDH_ADH"/>
    <property type="match status" value="1"/>
</dbReference>
<dbReference type="PANTHER" id="PTHR21363:SF0">
    <property type="entry name" value="PREPHENATE DEHYDROGENASE [NADP(+)]"/>
    <property type="match status" value="1"/>
</dbReference>
<dbReference type="Gene3D" id="1.10.3660.10">
    <property type="entry name" value="6-phosphogluconate dehydrogenase C-terminal like domain"/>
    <property type="match status" value="1"/>
</dbReference>
<keyword evidence="5" id="KW-0827">Tyrosine biosynthesis</keyword>
<dbReference type="SUPFAM" id="SSF48179">
    <property type="entry name" value="6-phosphogluconate dehydrogenase C-terminal domain-like"/>
    <property type="match status" value="1"/>
</dbReference>
<evidence type="ECO:0000313" key="13">
    <source>
        <dbReference type="Proteomes" id="UP000050833"/>
    </source>
</evidence>
<keyword evidence="7" id="KW-0560">Oxidoreductase</keyword>
<reference evidence="12 13" key="1">
    <citation type="submission" date="2015-10" db="EMBL/GenBank/DDBJ databases">
        <title>Butyribacter intestini gen. nov., sp. nov., a butyric acid-producing bacterium of the family Lachnospiraceae isolated from the human faeces.</title>
        <authorList>
            <person name="Zou Y."/>
            <person name="Xue W."/>
            <person name="Luo G."/>
            <person name="Lv M."/>
        </authorList>
    </citation>
    <scope>NUCLEOTIDE SEQUENCE [LARGE SCALE GENOMIC DNA]</scope>
    <source>
        <strain evidence="12 13">TF01-11</strain>
    </source>
</reference>
<dbReference type="SUPFAM" id="SSF51735">
    <property type="entry name" value="NAD(P)-binding Rossmann-fold domains"/>
    <property type="match status" value="1"/>
</dbReference>
<evidence type="ECO:0000256" key="2">
    <source>
        <dbReference type="ARBA" id="ARBA00007964"/>
    </source>
</evidence>
<evidence type="ECO:0000256" key="10">
    <source>
        <dbReference type="ARBA" id="ARBA00049260"/>
    </source>
</evidence>
<dbReference type="GO" id="GO:0004665">
    <property type="term" value="F:prephenate dehydrogenase (NADP+) activity"/>
    <property type="evidence" value="ECO:0007669"/>
    <property type="project" value="InterPro"/>
</dbReference>
<dbReference type="EC" id="1.3.1.12" evidence="3"/>
<evidence type="ECO:0000313" key="12">
    <source>
        <dbReference type="EMBL" id="KQC84430.1"/>
    </source>
</evidence>
<evidence type="ECO:0000256" key="6">
    <source>
        <dbReference type="ARBA" id="ARBA00022605"/>
    </source>
</evidence>
<proteinExistence type="inferred from homology"/>
<dbReference type="InterPro" id="IPR003099">
    <property type="entry name" value="Prephen_DH"/>
</dbReference>
<dbReference type="Pfam" id="PF20463">
    <property type="entry name" value="PDH_C"/>
    <property type="match status" value="1"/>
</dbReference>
<keyword evidence="6" id="KW-0028">Amino-acid biosynthesis</keyword>
<evidence type="ECO:0000256" key="5">
    <source>
        <dbReference type="ARBA" id="ARBA00022498"/>
    </source>
</evidence>
<dbReference type="InterPro" id="IPR046825">
    <property type="entry name" value="PDH_C"/>
</dbReference>
<evidence type="ECO:0000259" key="11">
    <source>
        <dbReference type="PROSITE" id="PS51176"/>
    </source>
</evidence>
<dbReference type="GO" id="GO:0008977">
    <property type="term" value="F:prephenate dehydrogenase (NAD+) activity"/>
    <property type="evidence" value="ECO:0007669"/>
    <property type="project" value="UniProtKB-EC"/>
</dbReference>
<organism evidence="12 13">
    <name type="scientific">Butyribacter intestini</name>
    <dbReference type="NCBI Taxonomy" id="1703332"/>
    <lineage>
        <taxon>Bacteria</taxon>
        <taxon>Bacillati</taxon>
        <taxon>Bacillota</taxon>
        <taxon>Clostridia</taxon>
        <taxon>Lachnospirales</taxon>
        <taxon>Lachnospiraceae</taxon>
        <taxon>Butyribacter</taxon>
    </lineage>
</organism>
<dbReference type="InterPro" id="IPR046826">
    <property type="entry name" value="PDH_N"/>
</dbReference>
<dbReference type="AlphaFoldDB" id="A0AAW3JQE6"/>
<dbReference type="EMBL" id="LLKB01000006">
    <property type="protein sequence ID" value="KQC84430.1"/>
    <property type="molecule type" value="Genomic_DNA"/>
</dbReference>
<gene>
    <name evidence="12" type="ORF">APZ18_14110</name>
</gene>
<comment type="catalytic activity">
    <reaction evidence="10">
        <text>prephenate + NAD(+) = 3-(4-hydroxyphenyl)pyruvate + CO2 + NADH</text>
        <dbReference type="Rhea" id="RHEA:13869"/>
        <dbReference type="ChEBI" id="CHEBI:16526"/>
        <dbReference type="ChEBI" id="CHEBI:29934"/>
        <dbReference type="ChEBI" id="CHEBI:36242"/>
        <dbReference type="ChEBI" id="CHEBI:57540"/>
        <dbReference type="ChEBI" id="CHEBI:57945"/>
        <dbReference type="EC" id="1.3.1.12"/>
    </reaction>
</comment>
<keyword evidence="8" id="KW-0520">NAD</keyword>
<keyword evidence="9" id="KW-0057">Aromatic amino acid biosynthesis</keyword>
<dbReference type="InterPro" id="IPR008927">
    <property type="entry name" value="6-PGluconate_DH-like_C_sf"/>
</dbReference>
<dbReference type="Pfam" id="PF02153">
    <property type="entry name" value="PDH_N"/>
    <property type="match status" value="1"/>
</dbReference>
<dbReference type="FunFam" id="3.40.50.720:FF:000208">
    <property type="entry name" value="Prephenate dehydrogenase"/>
    <property type="match status" value="1"/>
</dbReference>
<comment type="similarity">
    <text evidence="2">Belongs to the prephenate/arogenate dehydrogenase family.</text>
</comment>
<dbReference type="FunFam" id="1.10.3660.10:FF:000003">
    <property type="entry name" value="Prephenate dehydrogenase"/>
    <property type="match status" value="1"/>
</dbReference>
<evidence type="ECO:0000256" key="1">
    <source>
        <dbReference type="ARBA" id="ARBA00005067"/>
    </source>
</evidence>
<dbReference type="Gene3D" id="3.40.50.720">
    <property type="entry name" value="NAD(P)-binding Rossmann-like Domain"/>
    <property type="match status" value="1"/>
</dbReference>